<dbReference type="PANTHER" id="PTHR15710">
    <property type="entry name" value="E3 UBIQUITIN-PROTEIN LIGASE PRAJA"/>
    <property type="match status" value="1"/>
</dbReference>
<sequence>MSSIPTEKHYYFSRAFQRGVREPFPTGDDDQLAIHFFLIKQSRCWYDPAPTTTDDINREISIVRSTSIRFPSANPRPYEDIMSLYISSMGVPPEQHPPILEKLYQGTENRVVRGASFETRRARFVPATRSSIGINDRVTWESFETRRLRTVKHNSSCAICMVDFARGGVDQLITPLPCTHYYHLDCIIPWLKTSHVCPMCRYPMPRVEEGEGGGGSSNP</sequence>
<dbReference type="EC" id="2.3.2.27" evidence="2"/>
<accession>A0AAW1WLL7</accession>
<evidence type="ECO:0000313" key="8">
    <source>
        <dbReference type="EMBL" id="KAK9925272.1"/>
    </source>
</evidence>
<dbReference type="Gene3D" id="3.30.40.10">
    <property type="entry name" value="Zinc/RING finger domain, C3HC4 (zinc finger)"/>
    <property type="match status" value="1"/>
</dbReference>
<dbReference type="PROSITE" id="PS50089">
    <property type="entry name" value="ZF_RING_2"/>
    <property type="match status" value="1"/>
</dbReference>
<reference evidence="8 9" key="1">
    <citation type="journal article" date="2023" name="G3 (Bethesda)">
        <title>A chromosome-length genome assembly and annotation of blackberry (Rubus argutus, cv. 'Hillquist').</title>
        <authorList>
            <person name="Bruna T."/>
            <person name="Aryal R."/>
            <person name="Dudchenko O."/>
            <person name="Sargent D.J."/>
            <person name="Mead D."/>
            <person name="Buti M."/>
            <person name="Cavallini A."/>
            <person name="Hytonen T."/>
            <person name="Andres J."/>
            <person name="Pham M."/>
            <person name="Weisz D."/>
            <person name="Mascagni F."/>
            <person name="Usai G."/>
            <person name="Natali L."/>
            <person name="Bassil N."/>
            <person name="Fernandez G.E."/>
            <person name="Lomsadze A."/>
            <person name="Armour M."/>
            <person name="Olukolu B."/>
            <person name="Poorten T."/>
            <person name="Britton C."/>
            <person name="Davik J."/>
            <person name="Ashrafi H."/>
            <person name="Aiden E.L."/>
            <person name="Borodovsky M."/>
            <person name="Worthington M."/>
        </authorList>
    </citation>
    <scope>NUCLEOTIDE SEQUENCE [LARGE SCALE GENOMIC DNA]</scope>
    <source>
        <strain evidence="8">PI 553951</strain>
    </source>
</reference>
<evidence type="ECO:0000256" key="4">
    <source>
        <dbReference type="ARBA" id="ARBA00022771"/>
    </source>
</evidence>
<dbReference type="SMART" id="SM00184">
    <property type="entry name" value="RING"/>
    <property type="match status" value="1"/>
</dbReference>
<gene>
    <name evidence="8" type="ORF">M0R45_033601</name>
</gene>
<dbReference type="InterPro" id="IPR013083">
    <property type="entry name" value="Znf_RING/FYVE/PHD"/>
</dbReference>
<evidence type="ECO:0000256" key="6">
    <source>
        <dbReference type="PROSITE-ProRule" id="PRU00175"/>
    </source>
</evidence>
<keyword evidence="4 6" id="KW-0863">Zinc-finger</keyword>
<keyword evidence="3" id="KW-0479">Metal-binding</keyword>
<comment type="caution">
    <text evidence="8">The sequence shown here is derived from an EMBL/GenBank/DDBJ whole genome shotgun (WGS) entry which is preliminary data.</text>
</comment>
<evidence type="ECO:0000256" key="2">
    <source>
        <dbReference type="ARBA" id="ARBA00012483"/>
    </source>
</evidence>
<dbReference type="SUPFAM" id="SSF57850">
    <property type="entry name" value="RING/U-box"/>
    <property type="match status" value="1"/>
</dbReference>
<dbReference type="EMBL" id="JBEDUW010000006">
    <property type="protein sequence ID" value="KAK9925272.1"/>
    <property type="molecule type" value="Genomic_DNA"/>
</dbReference>
<dbReference type="GO" id="GO:0016567">
    <property type="term" value="P:protein ubiquitination"/>
    <property type="evidence" value="ECO:0007669"/>
    <property type="project" value="TreeGrafter"/>
</dbReference>
<evidence type="ECO:0000256" key="3">
    <source>
        <dbReference type="ARBA" id="ARBA00022723"/>
    </source>
</evidence>
<evidence type="ECO:0000256" key="5">
    <source>
        <dbReference type="ARBA" id="ARBA00022833"/>
    </source>
</evidence>
<dbReference type="Proteomes" id="UP001457282">
    <property type="component" value="Unassembled WGS sequence"/>
</dbReference>
<keyword evidence="9" id="KW-1185">Reference proteome</keyword>
<keyword evidence="5" id="KW-0862">Zinc</keyword>
<organism evidence="8 9">
    <name type="scientific">Rubus argutus</name>
    <name type="common">Southern blackberry</name>
    <dbReference type="NCBI Taxonomy" id="59490"/>
    <lineage>
        <taxon>Eukaryota</taxon>
        <taxon>Viridiplantae</taxon>
        <taxon>Streptophyta</taxon>
        <taxon>Embryophyta</taxon>
        <taxon>Tracheophyta</taxon>
        <taxon>Spermatophyta</taxon>
        <taxon>Magnoliopsida</taxon>
        <taxon>eudicotyledons</taxon>
        <taxon>Gunneridae</taxon>
        <taxon>Pentapetalae</taxon>
        <taxon>rosids</taxon>
        <taxon>fabids</taxon>
        <taxon>Rosales</taxon>
        <taxon>Rosaceae</taxon>
        <taxon>Rosoideae</taxon>
        <taxon>Rosoideae incertae sedis</taxon>
        <taxon>Rubus</taxon>
    </lineage>
</organism>
<dbReference type="InterPro" id="IPR001841">
    <property type="entry name" value="Znf_RING"/>
</dbReference>
<name>A0AAW1WLL7_RUBAR</name>
<dbReference type="GO" id="GO:0008270">
    <property type="term" value="F:zinc ion binding"/>
    <property type="evidence" value="ECO:0007669"/>
    <property type="project" value="UniProtKB-KW"/>
</dbReference>
<dbReference type="Pfam" id="PF13639">
    <property type="entry name" value="zf-RING_2"/>
    <property type="match status" value="1"/>
</dbReference>
<evidence type="ECO:0000256" key="1">
    <source>
        <dbReference type="ARBA" id="ARBA00000900"/>
    </source>
</evidence>
<dbReference type="AlphaFoldDB" id="A0AAW1WLL7"/>
<evidence type="ECO:0000313" key="9">
    <source>
        <dbReference type="Proteomes" id="UP001457282"/>
    </source>
</evidence>
<proteinExistence type="predicted"/>
<dbReference type="PANTHER" id="PTHR15710:SF77">
    <property type="entry name" value="RING-H2 FINGER PROTEIN ATL21B"/>
    <property type="match status" value="1"/>
</dbReference>
<protein>
    <recommendedName>
        <fullName evidence="2">RING-type E3 ubiquitin transferase</fullName>
        <ecNumber evidence="2">2.3.2.27</ecNumber>
    </recommendedName>
</protein>
<dbReference type="CDD" id="cd16454">
    <property type="entry name" value="RING-H2_PA-TM-RING"/>
    <property type="match status" value="1"/>
</dbReference>
<dbReference type="GO" id="GO:0061630">
    <property type="term" value="F:ubiquitin protein ligase activity"/>
    <property type="evidence" value="ECO:0007669"/>
    <property type="project" value="UniProtKB-EC"/>
</dbReference>
<evidence type="ECO:0000259" key="7">
    <source>
        <dbReference type="PROSITE" id="PS50089"/>
    </source>
</evidence>
<comment type="catalytic activity">
    <reaction evidence="1">
        <text>S-ubiquitinyl-[E2 ubiquitin-conjugating enzyme]-L-cysteine + [acceptor protein]-L-lysine = [E2 ubiquitin-conjugating enzyme]-L-cysteine + N(6)-ubiquitinyl-[acceptor protein]-L-lysine.</text>
        <dbReference type="EC" id="2.3.2.27"/>
    </reaction>
</comment>
<dbReference type="GO" id="GO:0005737">
    <property type="term" value="C:cytoplasm"/>
    <property type="evidence" value="ECO:0007669"/>
    <property type="project" value="TreeGrafter"/>
</dbReference>
<feature type="domain" description="RING-type" evidence="7">
    <location>
        <begin position="157"/>
        <end position="201"/>
    </location>
</feature>